<dbReference type="KEGG" id="mmob:F6R98_18935"/>
<keyword evidence="2" id="KW-1185">Reference proteome</keyword>
<sequence>MGGICSGRRRYSGSKKTTGDYLALDSRYLQREGLLEANCSRNLDWSRNDVKVAAINIRAEVGRVILSYCHRRGDGEWTHEEYAVSLKWTPCNYGGRRAWFICPARGCGRRVAILYGGSIFACRFCHQLAYQSQRQTDSDRARTRAEMIRKRLGWEQGILNGSSGKPKGMHWRTYQQLTHEYIDYAGVYLADVDIRLNRLNRLLGVLAGKG</sequence>
<name>A0A5Q0BQT8_9GAMM</name>
<dbReference type="OrthoDB" id="5951715at2"/>
<gene>
    <name evidence="1" type="ORF">F6R98_18935</name>
</gene>
<protein>
    <submittedName>
        <fullName evidence="1">Uncharacterized protein</fullName>
    </submittedName>
</protein>
<evidence type="ECO:0000313" key="1">
    <source>
        <dbReference type="EMBL" id="QFY44448.1"/>
    </source>
</evidence>
<dbReference type="AlphaFoldDB" id="A0A5Q0BQT8"/>
<evidence type="ECO:0000313" key="2">
    <source>
        <dbReference type="Proteomes" id="UP000325755"/>
    </source>
</evidence>
<accession>A0A5Q0BQT8</accession>
<dbReference type="InParanoid" id="A0A5Q0BQT8"/>
<dbReference type="RefSeq" id="WP_153250409.1">
    <property type="nucleotide sequence ID" value="NZ_CP044205.1"/>
</dbReference>
<dbReference type="Proteomes" id="UP000325755">
    <property type="component" value="Chromosome"/>
</dbReference>
<reference evidence="1 2" key="1">
    <citation type="submission" date="2019-09" db="EMBL/GenBank/DDBJ databases">
        <title>Ecophysiology of the spiral-shaped methanotroph Methylospira mobilis as revealed by the complete genome sequence.</title>
        <authorList>
            <person name="Oshkin I.Y."/>
            <person name="Dedysh S.N."/>
            <person name="Miroshnikov K."/>
            <person name="Danilova O.V."/>
            <person name="Hakobyan A."/>
            <person name="Liesack W."/>
        </authorList>
    </citation>
    <scope>NUCLEOTIDE SEQUENCE [LARGE SCALE GENOMIC DNA]</scope>
    <source>
        <strain evidence="1 2">Shm1</strain>
    </source>
</reference>
<dbReference type="EMBL" id="CP044205">
    <property type="protein sequence ID" value="QFY44448.1"/>
    <property type="molecule type" value="Genomic_DNA"/>
</dbReference>
<organism evidence="1 2">
    <name type="scientific">Candidatus Methylospira mobilis</name>
    <dbReference type="NCBI Taxonomy" id="1808979"/>
    <lineage>
        <taxon>Bacteria</taxon>
        <taxon>Pseudomonadati</taxon>
        <taxon>Pseudomonadota</taxon>
        <taxon>Gammaproteobacteria</taxon>
        <taxon>Methylococcales</taxon>
        <taxon>Methylococcaceae</taxon>
        <taxon>Candidatus Methylospira</taxon>
    </lineage>
</organism>
<proteinExistence type="predicted"/>